<evidence type="ECO:0000256" key="1">
    <source>
        <dbReference type="ARBA" id="ARBA00008812"/>
    </source>
</evidence>
<dbReference type="AlphaFoldDB" id="A0A7K0C824"/>
<dbReference type="OrthoDB" id="9811006at2"/>
<gene>
    <name evidence="3" type="primary">yceI_5</name>
    <name evidence="3" type="ORF">ACRB68_77500</name>
</gene>
<dbReference type="InterPro" id="IPR007372">
    <property type="entry name" value="Lipid/polyisoprenoid-bd_YceI"/>
</dbReference>
<reference evidence="3 4" key="1">
    <citation type="submission" date="2019-10" db="EMBL/GenBank/DDBJ databases">
        <title>Actinomadura rubteroloni sp. nov. and Actinomadura macrotermitis sp. nov., isolated from the gut of fungus growing-termite Macrotermes natalensis.</title>
        <authorList>
            <person name="Benndorf R."/>
            <person name="Martin K."/>
            <person name="Kuefner M."/>
            <person name="De Beer W."/>
            <person name="Kaster A.-K."/>
            <person name="Vollmers J."/>
            <person name="Poulsen M."/>
            <person name="Beemelmanns C."/>
        </authorList>
    </citation>
    <scope>NUCLEOTIDE SEQUENCE [LARGE SCALE GENOMIC DNA]</scope>
    <source>
        <strain evidence="3 4">RB68</strain>
    </source>
</reference>
<name>A0A7K0C824_9ACTN</name>
<protein>
    <submittedName>
        <fullName evidence="3">Protein YceI</fullName>
    </submittedName>
</protein>
<dbReference type="Pfam" id="PF04264">
    <property type="entry name" value="YceI"/>
    <property type="match status" value="1"/>
</dbReference>
<dbReference type="RefSeq" id="WP_153541778.1">
    <property type="nucleotide sequence ID" value="NZ_WEGH01000007.1"/>
</dbReference>
<keyword evidence="4" id="KW-1185">Reference proteome</keyword>
<dbReference type="PANTHER" id="PTHR34406">
    <property type="entry name" value="PROTEIN YCEI"/>
    <property type="match status" value="1"/>
</dbReference>
<feature type="domain" description="Lipid/polyisoprenoid-binding YceI-like" evidence="2">
    <location>
        <begin position="12"/>
        <end position="178"/>
    </location>
</feature>
<dbReference type="Gene3D" id="2.40.128.110">
    <property type="entry name" value="Lipid/polyisoprenoid-binding, YceI-like"/>
    <property type="match status" value="1"/>
</dbReference>
<comment type="similarity">
    <text evidence="1">Belongs to the UPF0312 family.</text>
</comment>
<evidence type="ECO:0000259" key="2">
    <source>
        <dbReference type="SMART" id="SM00867"/>
    </source>
</evidence>
<dbReference type="Proteomes" id="UP000487268">
    <property type="component" value="Unassembled WGS sequence"/>
</dbReference>
<evidence type="ECO:0000313" key="4">
    <source>
        <dbReference type="Proteomes" id="UP000487268"/>
    </source>
</evidence>
<dbReference type="SUPFAM" id="SSF101874">
    <property type="entry name" value="YceI-like"/>
    <property type="match status" value="1"/>
</dbReference>
<sequence>MIAVDSVLTAGTWVGDPVHSDVSFKVRHMGVGKVRGRFALASAALTVGDDGGRVTALIDPASVDTGNRQRDRHIASADFLDVANHPQIEFTSTEVRGFDGETFVLAGELTLHGVTRTVELEAEFLGVVDDPSGVRRTGFSATTTISRAAFGVDIRLGFGVGGAVVADAIEIAIEIEFTSAGPDPR</sequence>
<dbReference type="InterPro" id="IPR036761">
    <property type="entry name" value="TTHA0802/YceI-like_sf"/>
</dbReference>
<proteinExistence type="inferred from homology"/>
<accession>A0A7K0C824</accession>
<dbReference type="PANTHER" id="PTHR34406:SF1">
    <property type="entry name" value="PROTEIN YCEI"/>
    <property type="match status" value="1"/>
</dbReference>
<evidence type="ECO:0000313" key="3">
    <source>
        <dbReference type="EMBL" id="MQY09621.1"/>
    </source>
</evidence>
<organism evidence="3 4">
    <name type="scientific">Actinomadura macrotermitis</name>
    <dbReference type="NCBI Taxonomy" id="2585200"/>
    <lineage>
        <taxon>Bacteria</taxon>
        <taxon>Bacillati</taxon>
        <taxon>Actinomycetota</taxon>
        <taxon>Actinomycetes</taxon>
        <taxon>Streptosporangiales</taxon>
        <taxon>Thermomonosporaceae</taxon>
        <taxon>Actinomadura</taxon>
    </lineage>
</organism>
<comment type="caution">
    <text evidence="3">The sequence shown here is derived from an EMBL/GenBank/DDBJ whole genome shotgun (WGS) entry which is preliminary data.</text>
</comment>
<dbReference type="EMBL" id="WEGH01000007">
    <property type="protein sequence ID" value="MQY09621.1"/>
    <property type="molecule type" value="Genomic_DNA"/>
</dbReference>
<dbReference type="SMART" id="SM00867">
    <property type="entry name" value="YceI"/>
    <property type="match status" value="1"/>
</dbReference>